<proteinExistence type="predicted"/>
<feature type="transmembrane region" description="Helical" evidence="1">
    <location>
        <begin position="12"/>
        <end position="42"/>
    </location>
</feature>
<dbReference type="Proteomes" id="UP000316626">
    <property type="component" value="Unassembled WGS sequence"/>
</dbReference>
<feature type="transmembrane region" description="Helical" evidence="1">
    <location>
        <begin position="141"/>
        <end position="161"/>
    </location>
</feature>
<feature type="transmembrane region" description="Helical" evidence="1">
    <location>
        <begin position="70"/>
        <end position="92"/>
    </location>
</feature>
<dbReference type="Pfam" id="PF02517">
    <property type="entry name" value="Rce1-like"/>
    <property type="match status" value="1"/>
</dbReference>
<dbReference type="OrthoDB" id="2679500at2"/>
<sequence>MSKINSICLVAMLVMTIVSVSNFLGFSIAGISVIVGIVFFFINRVLEKNTSSDTGLNVKAIGINLKDKSILFWIGLPLVINIVCFILATLFLPEFIEHIYLRTEFMVSLDKILLLVLQLAILALGEEIAWRGFFQRQLSKWLPIIPTLILTSLLFSLGHLAVGNIVVVSYDIFFIFINSVLYGVVFYKTNNAWISAISHFIANLFIVIVIAFF</sequence>
<dbReference type="EMBL" id="VDGI01000013">
    <property type="protein sequence ID" value="TQR19453.1"/>
    <property type="molecule type" value="Genomic_DNA"/>
</dbReference>
<comment type="caution">
    <text evidence="3">The sequence shown here is derived from an EMBL/GenBank/DDBJ whole genome shotgun (WGS) entry which is preliminary data.</text>
</comment>
<feature type="domain" description="CAAX prenyl protease 2/Lysostaphin resistance protein A-like" evidence="2">
    <location>
        <begin position="111"/>
        <end position="205"/>
    </location>
</feature>
<evidence type="ECO:0000256" key="1">
    <source>
        <dbReference type="SAM" id="Phobius"/>
    </source>
</evidence>
<dbReference type="GO" id="GO:0006508">
    <property type="term" value="P:proteolysis"/>
    <property type="evidence" value="ECO:0007669"/>
    <property type="project" value="UniProtKB-KW"/>
</dbReference>
<reference evidence="3 4" key="1">
    <citation type="submission" date="2019-06" db="EMBL/GenBank/DDBJ databases">
        <title>Psychrobacillus vulpis sp. nov., a new species isolated from feces of a red fox that inhabits in The Tablas de Daimiel Natural Park, Albacete, Spain.</title>
        <authorList>
            <person name="Rodriguez M."/>
            <person name="Reina J.C."/>
            <person name="Bejar V."/>
            <person name="Llamas I."/>
        </authorList>
    </citation>
    <scope>NUCLEOTIDE SEQUENCE [LARGE SCALE GENOMIC DNA]</scope>
    <source>
        <strain evidence="3 4">Z8</strain>
    </source>
</reference>
<dbReference type="InterPro" id="IPR003675">
    <property type="entry name" value="Rce1/LyrA-like_dom"/>
</dbReference>
<keyword evidence="3" id="KW-0645">Protease</keyword>
<accession>A0A544TPS7</accession>
<name>A0A544TPS7_9BACI</name>
<evidence type="ECO:0000313" key="4">
    <source>
        <dbReference type="Proteomes" id="UP000316626"/>
    </source>
</evidence>
<feature type="transmembrane region" description="Helical" evidence="1">
    <location>
        <begin position="112"/>
        <end position="129"/>
    </location>
</feature>
<keyword evidence="1" id="KW-0812">Transmembrane</keyword>
<evidence type="ECO:0000313" key="3">
    <source>
        <dbReference type="EMBL" id="TQR19453.1"/>
    </source>
</evidence>
<organism evidence="3 4">
    <name type="scientific">Psychrobacillus vulpis</name>
    <dbReference type="NCBI Taxonomy" id="2325572"/>
    <lineage>
        <taxon>Bacteria</taxon>
        <taxon>Bacillati</taxon>
        <taxon>Bacillota</taxon>
        <taxon>Bacilli</taxon>
        <taxon>Bacillales</taxon>
        <taxon>Bacillaceae</taxon>
        <taxon>Psychrobacillus</taxon>
    </lineage>
</organism>
<dbReference type="RefSeq" id="WP_142642931.1">
    <property type="nucleotide sequence ID" value="NZ_VDGI01000013.1"/>
</dbReference>
<dbReference type="GO" id="GO:0008237">
    <property type="term" value="F:metallopeptidase activity"/>
    <property type="evidence" value="ECO:0007669"/>
    <property type="project" value="UniProtKB-KW"/>
</dbReference>
<keyword evidence="4" id="KW-1185">Reference proteome</keyword>
<dbReference type="GO" id="GO:0080120">
    <property type="term" value="P:CAAX-box protein maturation"/>
    <property type="evidence" value="ECO:0007669"/>
    <property type="project" value="UniProtKB-ARBA"/>
</dbReference>
<dbReference type="GO" id="GO:0004175">
    <property type="term" value="F:endopeptidase activity"/>
    <property type="evidence" value="ECO:0007669"/>
    <property type="project" value="UniProtKB-ARBA"/>
</dbReference>
<feature type="transmembrane region" description="Helical" evidence="1">
    <location>
        <begin position="192"/>
        <end position="212"/>
    </location>
</feature>
<keyword evidence="1" id="KW-0472">Membrane</keyword>
<evidence type="ECO:0000259" key="2">
    <source>
        <dbReference type="Pfam" id="PF02517"/>
    </source>
</evidence>
<protein>
    <submittedName>
        <fullName evidence="3">CPBP family intramembrane metalloprotease</fullName>
    </submittedName>
</protein>
<keyword evidence="1" id="KW-1133">Transmembrane helix</keyword>
<keyword evidence="3" id="KW-0378">Hydrolase</keyword>
<keyword evidence="3" id="KW-0482">Metalloprotease</keyword>
<feature type="transmembrane region" description="Helical" evidence="1">
    <location>
        <begin position="167"/>
        <end position="185"/>
    </location>
</feature>
<dbReference type="AlphaFoldDB" id="A0A544TPS7"/>
<gene>
    <name evidence="3" type="ORF">FG384_12455</name>
</gene>